<sequence>MFKIKLSPQFSDDEMILSKIGDVLTINGDAFDFSDLPDGGEYPAEALENEFIIGDVQRIDGVIHITVRMPYTNPEPPQSVAFPVPMIVSQDGPIALPEGRHVAEEEAGHAAE</sequence>
<accession>A0A6L3YTF0</accession>
<dbReference type="EMBL" id="WBVX01000006">
    <property type="protein sequence ID" value="KAB2687512.1"/>
    <property type="molecule type" value="Genomic_DNA"/>
</dbReference>
<evidence type="ECO:0000313" key="2">
    <source>
        <dbReference type="Proteomes" id="UP000481643"/>
    </source>
</evidence>
<dbReference type="AlphaFoldDB" id="A0A6L3YTF0"/>
<comment type="caution">
    <text evidence="1">The sequence shown here is derived from an EMBL/GenBank/DDBJ whole genome shotgun (WGS) entry which is preliminary data.</text>
</comment>
<dbReference type="Proteomes" id="UP000481643">
    <property type="component" value="Unassembled WGS sequence"/>
</dbReference>
<evidence type="ECO:0000313" key="1">
    <source>
        <dbReference type="EMBL" id="KAB2687512.1"/>
    </source>
</evidence>
<reference evidence="1 2" key="1">
    <citation type="submission" date="2019-09" db="EMBL/GenBank/DDBJ databases">
        <title>Taxonomic organization of the family Brucellaceae based on a phylogenomic approach.</title>
        <authorList>
            <person name="Leclercq S."/>
            <person name="Cloeckaert A."/>
            <person name="Zygmunt M.S."/>
        </authorList>
    </citation>
    <scope>NUCLEOTIDE SEQUENCE [LARGE SCALE GENOMIC DNA]</scope>
    <source>
        <strain evidence="1 2">WS1830</strain>
    </source>
</reference>
<dbReference type="RefSeq" id="WP_151651478.1">
    <property type="nucleotide sequence ID" value="NZ_WBVX01000006.1"/>
</dbReference>
<organism evidence="1 2">
    <name type="scientific">Brucella tritici</name>
    <dbReference type="NCBI Taxonomy" id="94626"/>
    <lineage>
        <taxon>Bacteria</taxon>
        <taxon>Pseudomonadati</taxon>
        <taxon>Pseudomonadota</taxon>
        <taxon>Alphaproteobacteria</taxon>
        <taxon>Hyphomicrobiales</taxon>
        <taxon>Brucellaceae</taxon>
        <taxon>Brucella/Ochrobactrum group</taxon>
        <taxon>Brucella</taxon>
    </lineage>
</organism>
<gene>
    <name evidence="1" type="ORF">F9L08_08130</name>
</gene>
<proteinExistence type="predicted"/>
<name>A0A6L3YTF0_9HYPH</name>
<protein>
    <submittedName>
        <fullName evidence="1">Uncharacterized protein</fullName>
    </submittedName>
</protein>